<comment type="subcellular location">
    <subcellularLocation>
        <location evidence="6">Cytoplasm</location>
    </subcellularLocation>
</comment>
<dbReference type="GO" id="GO:0005737">
    <property type="term" value="C:cytoplasm"/>
    <property type="evidence" value="ECO:0007669"/>
    <property type="project" value="UniProtKB-SubCell"/>
</dbReference>
<name>A0ABD5VJI7_9EURY</name>
<dbReference type="InterPro" id="IPR045061">
    <property type="entry name" value="FtsZ/CetZ"/>
</dbReference>
<keyword evidence="2 6" id="KW-0963">Cytoplasm</keyword>
<dbReference type="InterPro" id="IPR017975">
    <property type="entry name" value="Tubulin_CS"/>
</dbReference>
<proteinExistence type="inferred from homology"/>
<dbReference type="InterPro" id="IPR048737">
    <property type="entry name" value="CetZ_C"/>
</dbReference>
<feature type="binding site" evidence="6">
    <location>
        <begin position="112"/>
        <end position="114"/>
    </location>
    <ligand>
        <name>GTP</name>
        <dbReference type="ChEBI" id="CHEBI:37565"/>
    </ligand>
</feature>
<evidence type="ECO:0000256" key="5">
    <source>
        <dbReference type="ARBA" id="ARBA00023134"/>
    </source>
</evidence>
<feature type="binding site" evidence="6">
    <location>
        <position position="189"/>
    </location>
    <ligand>
        <name>GTP</name>
        <dbReference type="ChEBI" id="CHEBI:37565"/>
    </ligand>
</feature>
<evidence type="ECO:0000256" key="4">
    <source>
        <dbReference type="ARBA" id="ARBA00022960"/>
    </source>
</evidence>
<comment type="caution">
    <text evidence="9">The sequence shown here is derived from an EMBL/GenBank/DDBJ whole genome shotgun (WGS) entry which is preliminary data.</text>
</comment>
<gene>
    <name evidence="6" type="primary">cetZ</name>
    <name evidence="9" type="ORF">ACFQGB_10675</name>
</gene>
<dbReference type="PROSITE" id="PS00227">
    <property type="entry name" value="TUBULIN"/>
    <property type="match status" value="1"/>
</dbReference>
<dbReference type="Gene3D" id="3.40.50.1440">
    <property type="entry name" value="Tubulin/FtsZ, GTPase domain"/>
    <property type="match status" value="1"/>
</dbReference>
<feature type="compositionally biased region" description="Basic and acidic residues" evidence="7">
    <location>
        <begin position="360"/>
        <end position="377"/>
    </location>
</feature>
<dbReference type="RefSeq" id="WP_336350288.1">
    <property type="nucleotide sequence ID" value="NZ_JAZAQL010000002.1"/>
</dbReference>
<dbReference type="InterPro" id="IPR036525">
    <property type="entry name" value="Tubulin/FtsZ_GTPase_sf"/>
</dbReference>
<evidence type="ECO:0000256" key="7">
    <source>
        <dbReference type="SAM" id="MobiDB-lite"/>
    </source>
</evidence>
<dbReference type="SMART" id="SM00864">
    <property type="entry name" value="Tubulin"/>
    <property type="match status" value="1"/>
</dbReference>
<dbReference type="InterPro" id="IPR037103">
    <property type="entry name" value="Tubulin/FtsZ-like_C"/>
</dbReference>
<reference evidence="9 10" key="1">
    <citation type="journal article" date="2019" name="Int. J. Syst. Evol. Microbiol.">
        <title>The Global Catalogue of Microorganisms (GCM) 10K type strain sequencing project: providing services to taxonomists for standard genome sequencing and annotation.</title>
        <authorList>
            <consortium name="The Broad Institute Genomics Platform"/>
            <consortium name="The Broad Institute Genome Sequencing Center for Infectious Disease"/>
            <person name="Wu L."/>
            <person name="Ma J."/>
        </authorList>
    </citation>
    <scope>NUCLEOTIDE SEQUENCE [LARGE SCALE GENOMIC DNA]</scope>
    <source>
        <strain evidence="9 10">GX26</strain>
    </source>
</reference>
<dbReference type="PRINTS" id="PR00423">
    <property type="entry name" value="CELLDVISFTSZ"/>
</dbReference>
<dbReference type="Gene3D" id="3.30.1330.20">
    <property type="entry name" value="Tubulin/FtsZ, C-terminal domain"/>
    <property type="match status" value="1"/>
</dbReference>
<evidence type="ECO:0000256" key="2">
    <source>
        <dbReference type="ARBA" id="ARBA00022490"/>
    </source>
</evidence>
<dbReference type="Pfam" id="PF21011">
    <property type="entry name" value="CetZ_C"/>
    <property type="match status" value="1"/>
</dbReference>
<dbReference type="PANTHER" id="PTHR30314">
    <property type="entry name" value="CELL DIVISION PROTEIN FTSZ-RELATED"/>
    <property type="match status" value="1"/>
</dbReference>
<dbReference type="PANTHER" id="PTHR30314:SF10">
    <property type="entry name" value="TUBULIN-LIKE PROTEIN CETZ"/>
    <property type="match status" value="1"/>
</dbReference>
<dbReference type="InterPro" id="IPR003008">
    <property type="entry name" value="Tubulin_FtsZ_GTPase"/>
</dbReference>
<sequence length="391" mass="41551">MKVALIGFGNAGGKVVDELVAHQQVDDLHFIRAVLAINSARTDLAKLDHVPPANQLLIGQTNDRVKGQGVGADPDLGATVTRQDLHEIERALDDVPLYDIDAFLVVAGLGGGTGSGGAPVLAEALKETYDESVYGLGILPSDEEGGRASFNAARSFRSFVQAADNVLLFDNDAWRGSEDTVGAGYQRTNRELARRLATLFAAGNVGEMVAENAMDASDVRRTLGTGGVSTIAYATTELSPETVQSRGLLARFRSSSTASDDVDAAQKVSGLFRQAVQSRLTCPADVSSVERALMVLAGPPEEFSRKGIEDARSWLEQRTGTMDVLAGDSPQPSADELSAVVLLSNPTQVPRVDHLQRRAVEAKENRDSKAGAREDAISKLITDDGEQLDPL</sequence>
<evidence type="ECO:0000256" key="6">
    <source>
        <dbReference type="HAMAP-Rule" id="MF_01946"/>
    </source>
</evidence>
<dbReference type="SUPFAM" id="SSF52490">
    <property type="entry name" value="Tubulin nucleotide-binding domain-like"/>
    <property type="match status" value="1"/>
</dbReference>
<dbReference type="Pfam" id="PF00091">
    <property type="entry name" value="Tubulin"/>
    <property type="match status" value="1"/>
</dbReference>
<feature type="domain" description="Tubulin/FtsZ GTPase" evidence="8">
    <location>
        <begin position="2"/>
        <end position="207"/>
    </location>
</feature>
<comment type="similarity">
    <text evidence="1 6">Belongs to the CetZ family.</text>
</comment>
<dbReference type="CDD" id="cd02202">
    <property type="entry name" value="CetZ_tubulin-like"/>
    <property type="match status" value="1"/>
</dbReference>
<dbReference type="HAMAP" id="MF_01946">
    <property type="entry name" value="CetZ"/>
    <property type="match status" value="1"/>
</dbReference>
<comment type="function">
    <text evidence="6">Involved in cell shape control.</text>
</comment>
<evidence type="ECO:0000313" key="10">
    <source>
        <dbReference type="Proteomes" id="UP001596395"/>
    </source>
</evidence>
<keyword evidence="4 6" id="KW-0133">Cell shape</keyword>
<dbReference type="InterPro" id="IPR032907">
    <property type="entry name" value="CetZ"/>
</dbReference>
<evidence type="ECO:0000256" key="1">
    <source>
        <dbReference type="ARBA" id="ARBA00006877"/>
    </source>
</evidence>
<dbReference type="GO" id="GO:0005525">
    <property type="term" value="F:GTP binding"/>
    <property type="evidence" value="ECO:0007669"/>
    <property type="project" value="UniProtKB-UniRule"/>
</dbReference>
<keyword evidence="5 6" id="KW-0342">GTP-binding</keyword>
<dbReference type="Proteomes" id="UP001596395">
    <property type="component" value="Unassembled WGS sequence"/>
</dbReference>
<accession>A0ABD5VJI7</accession>
<evidence type="ECO:0000313" key="9">
    <source>
        <dbReference type="EMBL" id="MFC6953327.1"/>
    </source>
</evidence>
<dbReference type="AlphaFoldDB" id="A0ABD5VJI7"/>
<keyword evidence="3 6" id="KW-0547">Nucleotide-binding</keyword>
<dbReference type="GO" id="GO:0008360">
    <property type="term" value="P:regulation of cell shape"/>
    <property type="evidence" value="ECO:0007669"/>
    <property type="project" value="UniProtKB-UniRule"/>
</dbReference>
<evidence type="ECO:0000256" key="3">
    <source>
        <dbReference type="ARBA" id="ARBA00022741"/>
    </source>
</evidence>
<evidence type="ECO:0000259" key="8">
    <source>
        <dbReference type="SMART" id="SM00864"/>
    </source>
</evidence>
<dbReference type="EMBL" id="JBHSXN010000002">
    <property type="protein sequence ID" value="MFC6953327.1"/>
    <property type="molecule type" value="Genomic_DNA"/>
</dbReference>
<keyword evidence="10" id="KW-1185">Reference proteome</keyword>
<feature type="binding site" evidence="6">
    <location>
        <position position="171"/>
    </location>
    <ligand>
        <name>GTP</name>
        <dbReference type="ChEBI" id="CHEBI:37565"/>
    </ligand>
</feature>
<feature type="region of interest" description="Disordered" evidence="7">
    <location>
        <begin position="360"/>
        <end position="391"/>
    </location>
</feature>
<feature type="binding site" evidence="6">
    <location>
        <position position="144"/>
    </location>
    <ligand>
        <name>GTP</name>
        <dbReference type="ChEBI" id="CHEBI:37565"/>
    </ligand>
</feature>
<protein>
    <recommendedName>
        <fullName evidence="6">Tubulin-like protein CetZ</fullName>
    </recommendedName>
</protein>
<comment type="caution">
    <text evidence="6">Lacks conserved residue(s) required for the propagation of feature annotation.</text>
</comment>
<organism evidence="9 10">
    <name type="scientific">Halorubellus litoreus</name>
    <dbReference type="NCBI Taxonomy" id="755308"/>
    <lineage>
        <taxon>Archaea</taxon>
        <taxon>Methanobacteriati</taxon>
        <taxon>Methanobacteriota</taxon>
        <taxon>Stenosarchaea group</taxon>
        <taxon>Halobacteria</taxon>
        <taxon>Halobacteriales</taxon>
        <taxon>Halorubellaceae</taxon>
        <taxon>Halorubellus</taxon>
    </lineage>
</organism>